<keyword evidence="5" id="KW-0067">ATP-binding</keyword>
<evidence type="ECO:0000313" key="8">
    <source>
        <dbReference type="Proteomes" id="UP001368328"/>
    </source>
</evidence>
<dbReference type="EMBL" id="CP147403">
    <property type="protein sequence ID" value="WXB87993.1"/>
    <property type="molecule type" value="Genomic_DNA"/>
</dbReference>
<keyword evidence="8" id="KW-1185">Reference proteome</keyword>
<dbReference type="Pfam" id="PF00294">
    <property type="entry name" value="PfkB"/>
    <property type="match status" value="1"/>
</dbReference>
<evidence type="ECO:0000256" key="5">
    <source>
        <dbReference type="ARBA" id="ARBA00022840"/>
    </source>
</evidence>
<comment type="similarity">
    <text evidence="1">Belongs to the carbohydrate kinase PfkB family.</text>
</comment>
<evidence type="ECO:0000259" key="6">
    <source>
        <dbReference type="Pfam" id="PF00294"/>
    </source>
</evidence>
<sequence length="319" mass="34979">MQNLDVITFGEAMAMFIAGEQGPLHEVNHYTRSLAGAETNVAIGLARLGFGSGWASKVGNDSFGKYIIQRLKEENVNIDHVLVDEHFPTGFQVKSKVVVGDPEVQYFRKGSAASQMGVNDFQEEYFLRANHLHMTGIPLALSNQTREFAKYALEYMKKNNRTVSFDPNLRPSLWNSKAEMVKAINEIAFKTDTFLPGILEGGILTGFSAPQDIASFYLDKGVKLVIIKLGEEGAYYKTLNHEGTIKGYNVENVIDTVGAGDGFAVGVISGLLKNLPIRESVMRGNAIGALAVQSPGDNDGYPTSHQLDQYMKKHLQGVN</sequence>
<evidence type="ECO:0000313" key="7">
    <source>
        <dbReference type="EMBL" id="WXB87993.1"/>
    </source>
</evidence>
<dbReference type="PANTHER" id="PTHR43085">
    <property type="entry name" value="HEXOKINASE FAMILY MEMBER"/>
    <property type="match status" value="1"/>
</dbReference>
<proteinExistence type="inferred from homology"/>
<name>A0ABZ2MRI5_9BACI</name>
<dbReference type="RefSeq" id="WP_338786943.1">
    <property type="nucleotide sequence ID" value="NZ_CP147403.1"/>
</dbReference>
<dbReference type="SUPFAM" id="SSF53613">
    <property type="entry name" value="Ribokinase-like"/>
    <property type="match status" value="1"/>
</dbReference>
<protein>
    <submittedName>
        <fullName evidence="7">Sugar kinase</fullName>
    </submittedName>
</protein>
<dbReference type="InterPro" id="IPR050306">
    <property type="entry name" value="PfkB_Carbo_kinase"/>
</dbReference>
<dbReference type="Gene3D" id="3.40.1190.20">
    <property type="match status" value="1"/>
</dbReference>
<keyword evidence="3" id="KW-0547">Nucleotide-binding</keyword>
<dbReference type="CDD" id="cd01166">
    <property type="entry name" value="KdgK"/>
    <property type="match status" value="1"/>
</dbReference>
<feature type="domain" description="Carbohydrate kinase PfkB" evidence="6">
    <location>
        <begin position="5"/>
        <end position="303"/>
    </location>
</feature>
<accession>A0ABZ2MRI5</accession>
<evidence type="ECO:0000256" key="3">
    <source>
        <dbReference type="ARBA" id="ARBA00022741"/>
    </source>
</evidence>
<gene>
    <name evidence="7" type="ORF">WCV66_22705</name>
</gene>
<organism evidence="7 8">
    <name type="scientific">Metabacillus rhizosphaerae</name>
    <dbReference type="NCBI Taxonomy" id="3117747"/>
    <lineage>
        <taxon>Bacteria</taxon>
        <taxon>Bacillati</taxon>
        <taxon>Bacillota</taxon>
        <taxon>Bacilli</taxon>
        <taxon>Bacillales</taxon>
        <taxon>Bacillaceae</taxon>
        <taxon>Metabacillus</taxon>
    </lineage>
</organism>
<evidence type="ECO:0000256" key="2">
    <source>
        <dbReference type="ARBA" id="ARBA00022679"/>
    </source>
</evidence>
<dbReference type="Proteomes" id="UP001368328">
    <property type="component" value="Chromosome"/>
</dbReference>
<dbReference type="GO" id="GO:0016301">
    <property type="term" value="F:kinase activity"/>
    <property type="evidence" value="ECO:0007669"/>
    <property type="project" value="UniProtKB-KW"/>
</dbReference>
<dbReference type="PANTHER" id="PTHR43085:SF1">
    <property type="entry name" value="PSEUDOURIDINE KINASE-RELATED"/>
    <property type="match status" value="1"/>
</dbReference>
<evidence type="ECO:0000256" key="4">
    <source>
        <dbReference type="ARBA" id="ARBA00022777"/>
    </source>
</evidence>
<dbReference type="InterPro" id="IPR011611">
    <property type="entry name" value="PfkB_dom"/>
</dbReference>
<dbReference type="InterPro" id="IPR029056">
    <property type="entry name" value="Ribokinase-like"/>
</dbReference>
<reference evidence="7 8" key="1">
    <citation type="submission" date="2024-02" db="EMBL/GenBank/DDBJ databases">
        <title>Seven novel Bacillus-like species.</title>
        <authorList>
            <person name="Liu G."/>
        </authorList>
    </citation>
    <scope>NUCLEOTIDE SEQUENCE [LARGE SCALE GENOMIC DNA]</scope>
    <source>
        <strain evidence="7 8">FJAT-53654</strain>
    </source>
</reference>
<dbReference type="PROSITE" id="PS00584">
    <property type="entry name" value="PFKB_KINASES_2"/>
    <property type="match status" value="1"/>
</dbReference>
<dbReference type="InterPro" id="IPR002173">
    <property type="entry name" value="Carboh/pur_kinase_PfkB_CS"/>
</dbReference>
<evidence type="ECO:0000256" key="1">
    <source>
        <dbReference type="ARBA" id="ARBA00010688"/>
    </source>
</evidence>
<keyword evidence="2" id="KW-0808">Transferase</keyword>
<keyword evidence="4 7" id="KW-0418">Kinase</keyword>